<feature type="transmembrane region" description="Helical" evidence="7">
    <location>
        <begin position="314"/>
        <end position="336"/>
    </location>
</feature>
<accession>A0A4R3I5A7</accession>
<keyword evidence="4 7" id="KW-0812">Transmembrane</keyword>
<evidence type="ECO:0000256" key="5">
    <source>
        <dbReference type="ARBA" id="ARBA00022989"/>
    </source>
</evidence>
<evidence type="ECO:0000256" key="7">
    <source>
        <dbReference type="SAM" id="Phobius"/>
    </source>
</evidence>
<dbReference type="OrthoDB" id="9777774at2"/>
<feature type="transmembrane region" description="Helical" evidence="7">
    <location>
        <begin position="254"/>
        <end position="278"/>
    </location>
</feature>
<feature type="transmembrane region" description="Helical" evidence="7">
    <location>
        <begin position="104"/>
        <end position="123"/>
    </location>
</feature>
<feature type="transmembrane region" description="Helical" evidence="7">
    <location>
        <begin position="129"/>
        <end position="149"/>
    </location>
</feature>
<evidence type="ECO:0008006" key="10">
    <source>
        <dbReference type="Google" id="ProtNLM"/>
    </source>
</evidence>
<keyword evidence="3" id="KW-1003">Cell membrane</keyword>
<protein>
    <recommendedName>
        <fullName evidence="10">Permease</fullName>
    </recommendedName>
</protein>
<evidence type="ECO:0000256" key="2">
    <source>
        <dbReference type="ARBA" id="ARBA00006386"/>
    </source>
</evidence>
<dbReference type="Pfam" id="PF03773">
    <property type="entry name" value="ArsP_1"/>
    <property type="match status" value="1"/>
</dbReference>
<organism evidence="8 9">
    <name type="scientific">Reinekea marinisedimentorum</name>
    <dbReference type="NCBI Taxonomy" id="230495"/>
    <lineage>
        <taxon>Bacteria</taxon>
        <taxon>Pseudomonadati</taxon>
        <taxon>Pseudomonadota</taxon>
        <taxon>Gammaproteobacteria</taxon>
        <taxon>Oceanospirillales</taxon>
        <taxon>Saccharospirillaceae</taxon>
        <taxon>Reinekea</taxon>
    </lineage>
</organism>
<dbReference type="Proteomes" id="UP000295793">
    <property type="component" value="Unassembled WGS sequence"/>
</dbReference>
<feature type="transmembrane region" description="Helical" evidence="7">
    <location>
        <begin position="66"/>
        <end position="92"/>
    </location>
</feature>
<dbReference type="InterPro" id="IPR053166">
    <property type="entry name" value="UPF0718_permease"/>
</dbReference>
<comment type="caution">
    <text evidence="8">The sequence shown here is derived from an EMBL/GenBank/DDBJ whole genome shotgun (WGS) entry which is preliminary data.</text>
</comment>
<evidence type="ECO:0000313" key="9">
    <source>
        <dbReference type="Proteomes" id="UP000295793"/>
    </source>
</evidence>
<evidence type="ECO:0000256" key="3">
    <source>
        <dbReference type="ARBA" id="ARBA00022475"/>
    </source>
</evidence>
<keyword evidence="6 7" id="KW-0472">Membrane</keyword>
<dbReference type="RefSeq" id="WP_132701582.1">
    <property type="nucleotide sequence ID" value="NZ_SLZR01000007.1"/>
</dbReference>
<dbReference type="AlphaFoldDB" id="A0A4R3I5A7"/>
<comment type="similarity">
    <text evidence="2">Belongs to the UPF0718 family.</text>
</comment>
<dbReference type="PANTHER" id="PTHR42775:SF2">
    <property type="entry name" value="PERMEASE"/>
    <property type="match status" value="1"/>
</dbReference>
<proteinExistence type="inferred from homology"/>
<gene>
    <name evidence="8" type="ORF">BCF53_107158</name>
</gene>
<dbReference type="GO" id="GO:0005886">
    <property type="term" value="C:plasma membrane"/>
    <property type="evidence" value="ECO:0007669"/>
    <property type="project" value="UniProtKB-SubCell"/>
</dbReference>
<evidence type="ECO:0000256" key="4">
    <source>
        <dbReference type="ARBA" id="ARBA00022692"/>
    </source>
</evidence>
<keyword evidence="5 7" id="KW-1133">Transmembrane helix</keyword>
<feature type="transmembrane region" description="Helical" evidence="7">
    <location>
        <begin position="342"/>
        <end position="365"/>
    </location>
</feature>
<name>A0A4R3I5A7_9GAMM</name>
<feature type="transmembrane region" description="Helical" evidence="7">
    <location>
        <begin position="284"/>
        <end position="307"/>
    </location>
</feature>
<evidence type="ECO:0000313" key="8">
    <source>
        <dbReference type="EMBL" id="TCS41143.1"/>
    </source>
</evidence>
<evidence type="ECO:0000256" key="1">
    <source>
        <dbReference type="ARBA" id="ARBA00004651"/>
    </source>
</evidence>
<feature type="transmembrane region" description="Helical" evidence="7">
    <location>
        <begin position="21"/>
        <end position="46"/>
    </location>
</feature>
<evidence type="ECO:0000256" key="6">
    <source>
        <dbReference type="ARBA" id="ARBA00023136"/>
    </source>
</evidence>
<dbReference type="EMBL" id="SLZR01000007">
    <property type="protein sequence ID" value="TCS41143.1"/>
    <property type="molecule type" value="Genomic_DNA"/>
</dbReference>
<dbReference type="PANTHER" id="PTHR42775">
    <property type="entry name" value="PERMEASE RV2963-RELATED"/>
    <property type="match status" value="1"/>
</dbReference>
<dbReference type="InterPro" id="IPR005524">
    <property type="entry name" value="DUF318"/>
</dbReference>
<sequence>MWEFLTALPGNPQLPTMLRESLLMFLKLFTELSVLFLIISFGVALLNQRLPAERIQQLLGDKKGRGYITAAALGAITPFCSCSTIPMLIGLLKARAGFGPTMTFLFTSPLLNPIVIALFIPILGLEVTLWYATLALSISIIAGVLLQHFRFDRFIRPEMITERAQTAQSEISACSAPKVNETSCCDSLNAQDACCRPAVTDCCEKGAADSKATEAQACCATTAGCCTEPRSERKAQWEAAADESWALFKSMFPYMLIAMVIGSLVHGFIPADFFAQIAGADNPAAIPAAALIGIPLYVRVTALLPLAGSFVAKGVSMGAIIALVVGSGGASLPELILLKRLFYWPLLLAFLGVTFFMAVIGGYGINLLNL</sequence>
<comment type="subcellular location">
    <subcellularLocation>
        <location evidence="1">Cell membrane</location>
        <topology evidence="1">Multi-pass membrane protein</topology>
    </subcellularLocation>
</comment>
<keyword evidence="9" id="KW-1185">Reference proteome</keyword>
<reference evidence="8 9" key="1">
    <citation type="submission" date="2019-03" db="EMBL/GenBank/DDBJ databases">
        <title>Genomic Encyclopedia of Archaeal and Bacterial Type Strains, Phase II (KMG-II): from individual species to whole genera.</title>
        <authorList>
            <person name="Goeker M."/>
        </authorList>
    </citation>
    <scope>NUCLEOTIDE SEQUENCE [LARGE SCALE GENOMIC DNA]</scope>
    <source>
        <strain evidence="8 9">DSM 15388</strain>
    </source>
</reference>